<evidence type="ECO:0000256" key="1">
    <source>
        <dbReference type="SAM" id="MobiDB-lite"/>
    </source>
</evidence>
<sequence length="60" mass="6274">MAKVKPALGGAARPTAPTRLRGGGWSWRARTDCRPAAALQLQVSCSETIAARTPSARANL</sequence>
<gene>
    <name evidence="2" type="ORF">FA09DRAFT_329841</name>
</gene>
<evidence type="ECO:0000313" key="3">
    <source>
        <dbReference type="Proteomes" id="UP000245946"/>
    </source>
</evidence>
<feature type="region of interest" description="Disordered" evidence="1">
    <location>
        <begin position="1"/>
        <end position="23"/>
    </location>
</feature>
<organism evidence="2 3">
    <name type="scientific">Tilletiopsis washingtonensis</name>
    <dbReference type="NCBI Taxonomy" id="58919"/>
    <lineage>
        <taxon>Eukaryota</taxon>
        <taxon>Fungi</taxon>
        <taxon>Dikarya</taxon>
        <taxon>Basidiomycota</taxon>
        <taxon>Ustilaginomycotina</taxon>
        <taxon>Exobasidiomycetes</taxon>
        <taxon>Entylomatales</taxon>
        <taxon>Entylomatales incertae sedis</taxon>
        <taxon>Tilletiopsis</taxon>
    </lineage>
</organism>
<dbReference type="AlphaFoldDB" id="A0A316ZD70"/>
<evidence type="ECO:0000313" key="2">
    <source>
        <dbReference type="EMBL" id="PWN98225.1"/>
    </source>
</evidence>
<dbReference type="Proteomes" id="UP000245946">
    <property type="component" value="Unassembled WGS sequence"/>
</dbReference>
<reference evidence="2 3" key="1">
    <citation type="journal article" date="2018" name="Mol. Biol. Evol.">
        <title>Broad Genomic Sampling Reveals a Smut Pathogenic Ancestry of the Fungal Clade Ustilaginomycotina.</title>
        <authorList>
            <person name="Kijpornyongpan T."/>
            <person name="Mondo S.J."/>
            <person name="Barry K."/>
            <person name="Sandor L."/>
            <person name="Lee J."/>
            <person name="Lipzen A."/>
            <person name="Pangilinan J."/>
            <person name="LaButti K."/>
            <person name="Hainaut M."/>
            <person name="Henrissat B."/>
            <person name="Grigoriev I.V."/>
            <person name="Spatafora J.W."/>
            <person name="Aime M.C."/>
        </authorList>
    </citation>
    <scope>NUCLEOTIDE SEQUENCE [LARGE SCALE GENOMIC DNA]</scope>
    <source>
        <strain evidence="2 3">MCA 4186</strain>
    </source>
</reference>
<dbReference type="GeneID" id="37269894"/>
<protein>
    <submittedName>
        <fullName evidence="2">Uncharacterized protein</fullName>
    </submittedName>
</protein>
<proteinExistence type="predicted"/>
<name>A0A316ZD70_9BASI</name>
<dbReference type="EMBL" id="KZ819292">
    <property type="protein sequence ID" value="PWN98225.1"/>
    <property type="molecule type" value="Genomic_DNA"/>
</dbReference>
<dbReference type="RefSeq" id="XP_025598504.1">
    <property type="nucleotide sequence ID" value="XM_025742350.1"/>
</dbReference>
<keyword evidence="3" id="KW-1185">Reference proteome</keyword>
<accession>A0A316ZD70</accession>